<keyword evidence="2" id="KW-1185">Reference proteome</keyword>
<comment type="caution">
    <text evidence="1">The sequence shown here is derived from an EMBL/GenBank/DDBJ whole genome shotgun (WGS) entry which is preliminary data.</text>
</comment>
<dbReference type="AlphaFoldDB" id="A0A6L5X2F5"/>
<evidence type="ECO:0000313" key="1">
    <source>
        <dbReference type="EMBL" id="MSS13667.1"/>
    </source>
</evidence>
<gene>
    <name evidence="1" type="ORF">FYJ35_01140</name>
</gene>
<evidence type="ECO:0000313" key="2">
    <source>
        <dbReference type="Proteomes" id="UP000481852"/>
    </source>
</evidence>
<name>A0A6L5X2F5_9FIRM</name>
<protein>
    <submittedName>
        <fullName evidence="1">Uncharacterized protein</fullName>
    </submittedName>
</protein>
<dbReference type="Proteomes" id="UP000481852">
    <property type="component" value="Unassembled WGS sequence"/>
</dbReference>
<sequence>MKAVDFKTFKTVQRMSLNQFSRWVESIYRSGFEDGLREGEKEFNDCVLLTEDELRKRIIDVSGIGKNRAEKAVENILEGKYETD</sequence>
<organism evidence="1 2">
    <name type="scientific">Porcincola intestinalis</name>
    <dbReference type="NCBI Taxonomy" id="2606632"/>
    <lineage>
        <taxon>Bacteria</taxon>
        <taxon>Bacillati</taxon>
        <taxon>Bacillota</taxon>
        <taxon>Clostridia</taxon>
        <taxon>Lachnospirales</taxon>
        <taxon>Lachnospiraceae</taxon>
        <taxon>Porcincola</taxon>
    </lineage>
</organism>
<accession>A0A6L5X2F5</accession>
<proteinExistence type="predicted"/>
<dbReference type="RefSeq" id="WP_154521927.1">
    <property type="nucleotide sequence ID" value="NZ_VULZ01000001.1"/>
</dbReference>
<dbReference type="EMBL" id="VULZ01000001">
    <property type="protein sequence ID" value="MSS13667.1"/>
    <property type="molecule type" value="Genomic_DNA"/>
</dbReference>
<reference evidence="1 2" key="1">
    <citation type="submission" date="2019-08" db="EMBL/GenBank/DDBJ databases">
        <title>In-depth cultivation of the pig gut microbiome towards novel bacterial diversity and tailored functional studies.</title>
        <authorList>
            <person name="Wylensek D."/>
            <person name="Hitch T.C.A."/>
            <person name="Clavel T."/>
        </authorList>
    </citation>
    <scope>NUCLEOTIDE SEQUENCE [LARGE SCALE GENOMIC DNA]</scope>
    <source>
        <strain evidence="1 2">Oil+RF-744-WCA-WT-11</strain>
    </source>
</reference>